<evidence type="ECO:0000256" key="8">
    <source>
        <dbReference type="ARBA" id="ARBA00071671"/>
    </source>
</evidence>
<dbReference type="EC" id="3.1.4.35" evidence="2"/>
<keyword evidence="3" id="KW-0140">cGMP</keyword>
<dbReference type="PRINTS" id="PR00387">
    <property type="entry name" value="PDIESTERASE1"/>
</dbReference>
<organism evidence="13 14">
    <name type="scientific">Homarus americanus</name>
    <name type="common">American lobster</name>
    <dbReference type="NCBI Taxonomy" id="6706"/>
    <lineage>
        <taxon>Eukaryota</taxon>
        <taxon>Metazoa</taxon>
        <taxon>Ecdysozoa</taxon>
        <taxon>Arthropoda</taxon>
        <taxon>Crustacea</taxon>
        <taxon>Multicrustacea</taxon>
        <taxon>Malacostraca</taxon>
        <taxon>Eumalacostraca</taxon>
        <taxon>Eucarida</taxon>
        <taxon>Decapoda</taxon>
        <taxon>Pleocyemata</taxon>
        <taxon>Astacidea</taxon>
        <taxon>Nephropoidea</taxon>
        <taxon>Nephropidae</taxon>
        <taxon>Homarus</taxon>
    </lineage>
</organism>
<dbReference type="FunFam" id="1.10.1300.10:FF:000006">
    <property type="entry name" value="Phosphodiesterase 9A"/>
    <property type="match status" value="1"/>
</dbReference>
<evidence type="ECO:0000313" key="13">
    <source>
        <dbReference type="EMBL" id="KAG7172285.1"/>
    </source>
</evidence>
<accession>A0A8J5N2Y5</accession>
<dbReference type="InterPro" id="IPR023088">
    <property type="entry name" value="PDEase"/>
</dbReference>
<feature type="binding site" evidence="11">
    <location>
        <position position="248"/>
    </location>
    <ligand>
        <name>Zn(2+)</name>
        <dbReference type="ChEBI" id="CHEBI:29105"/>
        <label>1</label>
    </ligand>
</feature>
<dbReference type="InterPro" id="IPR036971">
    <property type="entry name" value="PDEase_catalytic_dom_sf"/>
</dbReference>
<feature type="active site" description="Proton donor" evidence="9">
    <location>
        <position position="98"/>
    </location>
</feature>
<dbReference type="PROSITE" id="PS51845">
    <property type="entry name" value="PDEASE_I_2"/>
    <property type="match status" value="1"/>
</dbReference>
<evidence type="ECO:0000259" key="12">
    <source>
        <dbReference type="PROSITE" id="PS51845"/>
    </source>
</evidence>
<evidence type="ECO:0000256" key="11">
    <source>
        <dbReference type="PIRSR" id="PIRSR623088-3"/>
    </source>
</evidence>
<evidence type="ECO:0000256" key="3">
    <source>
        <dbReference type="ARBA" id="ARBA00022535"/>
    </source>
</evidence>
<dbReference type="GO" id="GO:0047555">
    <property type="term" value="F:3',5'-cyclic-GMP phosphodiesterase activity"/>
    <property type="evidence" value="ECO:0007669"/>
    <property type="project" value="UniProtKB-EC"/>
</dbReference>
<evidence type="ECO:0000256" key="1">
    <source>
        <dbReference type="ARBA" id="ARBA00000583"/>
    </source>
</evidence>
<comment type="similarity">
    <text evidence="7">Belongs to the cyclic nucleotide phosphodiesterase family. PDE9 subfamily.</text>
</comment>
<dbReference type="GO" id="GO:0046872">
    <property type="term" value="F:metal ion binding"/>
    <property type="evidence" value="ECO:0007669"/>
    <property type="project" value="UniProtKB-KW"/>
</dbReference>
<feature type="non-terminal residue" evidence="13">
    <location>
        <position position="356"/>
    </location>
</feature>
<dbReference type="Gene3D" id="1.10.1300.10">
    <property type="entry name" value="3'5'-cyclic nucleotide phosphodiesterase, catalytic domain"/>
    <property type="match status" value="1"/>
</dbReference>
<dbReference type="Pfam" id="PF00233">
    <property type="entry name" value="PDEase_I"/>
    <property type="match status" value="1"/>
</dbReference>
<comment type="catalytic activity">
    <reaction evidence="1">
        <text>3',5'-cyclic GMP + H2O = GMP + H(+)</text>
        <dbReference type="Rhea" id="RHEA:16957"/>
        <dbReference type="ChEBI" id="CHEBI:15377"/>
        <dbReference type="ChEBI" id="CHEBI:15378"/>
        <dbReference type="ChEBI" id="CHEBI:57746"/>
        <dbReference type="ChEBI" id="CHEBI:58115"/>
        <dbReference type="EC" id="3.1.4.35"/>
    </reaction>
</comment>
<feature type="binding site" evidence="11">
    <location>
        <position position="139"/>
    </location>
    <ligand>
        <name>Zn(2+)</name>
        <dbReference type="ChEBI" id="CHEBI:29105"/>
        <label>1</label>
    </ligand>
</feature>
<feature type="binding site" evidence="10">
    <location>
        <position position="299"/>
    </location>
    <ligand>
        <name>AMP</name>
        <dbReference type="ChEBI" id="CHEBI:456215"/>
    </ligand>
</feature>
<keyword evidence="4 11" id="KW-0479">Metal-binding</keyword>
<evidence type="ECO:0000256" key="4">
    <source>
        <dbReference type="ARBA" id="ARBA00022723"/>
    </source>
</evidence>
<evidence type="ECO:0000313" key="14">
    <source>
        <dbReference type="Proteomes" id="UP000747542"/>
    </source>
</evidence>
<dbReference type="CDD" id="cd00077">
    <property type="entry name" value="HDc"/>
    <property type="match status" value="1"/>
</dbReference>
<feature type="binding site" evidence="10">
    <location>
        <begin position="98"/>
        <end position="102"/>
    </location>
    <ligand>
        <name>AMP</name>
        <dbReference type="ChEBI" id="CHEBI:456215"/>
    </ligand>
</feature>
<dbReference type="SMART" id="SM00471">
    <property type="entry name" value="HDc"/>
    <property type="match status" value="1"/>
</dbReference>
<dbReference type="SUPFAM" id="SSF109604">
    <property type="entry name" value="HD-domain/PDEase-like"/>
    <property type="match status" value="1"/>
</dbReference>
<dbReference type="AlphaFoldDB" id="A0A8J5N2Y5"/>
<dbReference type="EMBL" id="JAHLQT010011563">
    <property type="protein sequence ID" value="KAG7172285.1"/>
    <property type="molecule type" value="Genomic_DNA"/>
</dbReference>
<dbReference type="PANTHER" id="PTHR11347">
    <property type="entry name" value="CYCLIC NUCLEOTIDE PHOSPHODIESTERASE"/>
    <property type="match status" value="1"/>
</dbReference>
<feature type="binding site" evidence="11">
    <location>
        <position position="138"/>
    </location>
    <ligand>
        <name>Zn(2+)</name>
        <dbReference type="ChEBI" id="CHEBI:29105"/>
        <label>1</label>
    </ligand>
</feature>
<dbReference type="Proteomes" id="UP000747542">
    <property type="component" value="Unassembled WGS sequence"/>
</dbReference>
<feature type="binding site" evidence="10">
    <location>
        <position position="248"/>
    </location>
    <ligand>
        <name>AMP</name>
        <dbReference type="ChEBI" id="CHEBI:456215"/>
    </ligand>
</feature>
<feature type="binding site" evidence="11">
    <location>
        <position position="102"/>
    </location>
    <ligand>
        <name>Zn(2+)</name>
        <dbReference type="ChEBI" id="CHEBI:29105"/>
        <label>1</label>
    </ligand>
</feature>
<keyword evidence="14" id="KW-1185">Reference proteome</keyword>
<evidence type="ECO:0000256" key="10">
    <source>
        <dbReference type="PIRSR" id="PIRSR623088-2"/>
    </source>
</evidence>
<sequence>PAVTLPATFFSPGTVREHVITLQREPPPFTKYNLTKETVENLKLPSFDVWQWEPNEMLTLLEHMYRDLGLMEEFCINPPTLRNFLVSVQENYRNNPFHNFRHCFCVTQMMYGIIHLCRLQEKLSRKAIGVLITACVCHDLDHPGYNNWYQINARTELAVRYNDASPLENHHCAVGFRVLANPECNIFSSVPEQVYKEIRADIIILILATDMARHSDIVDDFKKKLEVFDYKNNDHLNVLKMILIKACDISNEVRPSKVAEPWVDCLLEEYFNQAETEKQEGLPVAPFMDRDKVTKASAQIGFIKFVLIPLFESISQLFPQAEEVLVVPLRHAREHYEQLKEAEEDMRRLAQSKSLA</sequence>
<dbReference type="InterPro" id="IPR023174">
    <property type="entry name" value="PDEase_CS"/>
</dbReference>
<feature type="binding site" evidence="10">
    <location>
        <position position="139"/>
    </location>
    <ligand>
        <name>AMP</name>
        <dbReference type="ChEBI" id="CHEBI:456215"/>
    </ligand>
</feature>
<comment type="pathway">
    <text evidence="6">Purine metabolism; 3',5'-cyclic GMP degradation; GMP from 3',5'-cyclic GMP: step 1/1.</text>
</comment>
<dbReference type="InterPro" id="IPR002073">
    <property type="entry name" value="PDEase_catalytic_dom"/>
</dbReference>
<dbReference type="InterPro" id="IPR003607">
    <property type="entry name" value="HD/PDEase_dom"/>
</dbReference>
<protein>
    <recommendedName>
        <fullName evidence="8">High affinity cGMP-specific 3',5'-cyclic phosphodiesterase 9A</fullName>
        <ecNumber evidence="2">3.1.4.35</ecNumber>
    </recommendedName>
</protein>
<dbReference type="PROSITE" id="PS00126">
    <property type="entry name" value="PDEASE_I_1"/>
    <property type="match status" value="1"/>
</dbReference>
<proteinExistence type="inferred from homology"/>
<reference evidence="13" key="1">
    <citation type="journal article" date="2021" name="Sci. Adv.">
        <title>The American lobster genome reveals insights on longevity, neural, and immune adaptations.</title>
        <authorList>
            <person name="Polinski J.M."/>
            <person name="Zimin A.V."/>
            <person name="Clark K.F."/>
            <person name="Kohn A.B."/>
            <person name="Sadowski N."/>
            <person name="Timp W."/>
            <person name="Ptitsyn A."/>
            <person name="Khanna P."/>
            <person name="Romanova D.Y."/>
            <person name="Williams P."/>
            <person name="Greenwood S.J."/>
            <person name="Moroz L.L."/>
            <person name="Walt D.R."/>
            <person name="Bodnar A.G."/>
        </authorList>
    </citation>
    <scope>NUCLEOTIDE SEQUENCE</scope>
    <source>
        <strain evidence="13">GMGI-L3</strain>
    </source>
</reference>
<comment type="caution">
    <text evidence="13">The sequence shown here is derived from an EMBL/GenBank/DDBJ whole genome shotgun (WGS) entry which is preliminary data.</text>
</comment>
<evidence type="ECO:0000256" key="2">
    <source>
        <dbReference type="ARBA" id="ARBA00012319"/>
    </source>
</evidence>
<gene>
    <name evidence="13" type="primary">Pde9a-L1</name>
    <name evidence="13" type="ORF">Hamer_G009643</name>
</gene>
<keyword evidence="5" id="KW-0378">Hydrolase</keyword>
<dbReference type="GO" id="GO:0007165">
    <property type="term" value="P:signal transduction"/>
    <property type="evidence" value="ECO:0007669"/>
    <property type="project" value="InterPro"/>
</dbReference>
<name>A0A8J5N2Y5_HOMAM</name>
<evidence type="ECO:0000256" key="9">
    <source>
        <dbReference type="PIRSR" id="PIRSR623088-1"/>
    </source>
</evidence>
<feature type="domain" description="PDEase" evidence="12">
    <location>
        <begin position="22"/>
        <end position="343"/>
    </location>
</feature>
<feature type="binding site" evidence="11">
    <location>
        <position position="139"/>
    </location>
    <ligand>
        <name>Zn(2+)</name>
        <dbReference type="ChEBI" id="CHEBI:29105"/>
        <label>2</label>
    </ligand>
</feature>
<evidence type="ECO:0000256" key="7">
    <source>
        <dbReference type="ARBA" id="ARBA00061167"/>
    </source>
</evidence>
<evidence type="ECO:0000256" key="5">
    <source>
        <dbReference type="ARBA" id="ARBA00022801"/>
    </source>
</evidence>
<evidence type="ECO:0000256" key="6">
    <source>
        <dbReference type="ARBA" id="ARBA00037913"/>
    </source>
</evidence>